<accession>D1LX17</accession>
<evidence type="ECO:0000259" key="5">
    <source>
        <dbReference type="PROSITE" id="PS50039"/>
    </source>
</evidence>
<dbReference type="GO" id="GO:0005634">
    <property type="term" value="C:nucleus"/>
    <property type="evidence" value="ECO:0007669"/>
    <property type="project" value="UniProtKB-SubCell"/>
</dbReference>
<dbReference type="AlphaFoldDB" id="D1LX17"/>
<evidence type="ECO:0000256" key="4">
    <source>
        <dbReference type="SAM" id="MobiDB-lite"/>
    </source>
</evidence>
<feature type="compositionally biased region" description="Basic and acidic residues" evidence="4">
    <location>
        <begin position="253"/>
        <end position="269"/>
    </location>
</feature>
<protein>
    <submittedName>
        <fullName evidence="6 8">Forkhead box L1 transcription factor</fullName>
    </submittedName>
</protein>
<dbReference type="PROSITE" id="PS00657">
    <property type="entry name" value="FORK_HEAD_1"/>
    <property type="match status" value="1"/>
</dbReference>
<dbReference type="InterPro" id="IPR018122">
    <property type="entry name" value="TF_fork_head_CS_1"/>
</dbReference>
<dbReference type="InterPro" id="IPR001766">
    <property type="entry name" value="Fork_head_dom"/>
</dbReference>
<dbReference type="FunFam" id="1.10.10.10:FF:001472">
    <property type="entry name" value="Forkhead domain protein 1"/>
    <property type="match status" value="1"/>
</dbReference>
<dbReference type="InterPro" id="IPR030456">
    <property type="entry name" value="TF_fork_head_CS_2"/>
</dbReference>
<dbReference type="CTD" id="2300"/>
<dbReference type="InterPro" id="IPR036388">
    <property type="entry name" value="WH-like_DNA-bd_sf"/>
</dbReference>
<feature type="region of interest" description="Disordered" evidence="4">
    <location>
        <begin position="232"/>
        <end position="286"/>
    </location>
</feature>
<evidence type="ECO:0000256" key="2">
    <source>
        <dbReference type="ARBA" id="ARBA00023242"/>
    </source>
</evidence>
<dbReference type="PROSITE" id="PS50039">
    <property type="entry name" value="FORK_HEAD_3"/>
    <property type="match status" value="1"/>
</dbReference>
<dbReference type="GO" id="GO:0000978">
    <property type="term" value="F:RNA polymerase II cis-regulatory region sequence-specific DNA binding"/>
    <property type="evidence" value="ECO:0007669"/>
    <property type="project" value="TreeGrafter"/>
</dbReference>
<keyword evidence="1 3" id="KW-0238">DNA-binding</keyword>
<sequence length="498" mass="55971">MASMGGLYPGRFAPHSQGHLSYLTHHHTGCYFTHRDSTYSPLALNVLERREQPQKPPYSYIALIAMAIRSAPDQKTTLNGIYQFIMERFPYYHDNKQGWQNSIRHNLSLNDCFVKVPREKGKPGKGNYWSLAPDCEEMFENGNFRRRKRRPKSFLKSVERGTEKSTKCVDQRAERIASCEASSVKEDAESPTTMPGEENMSFLTPGTITGNTDKKSSEIEHDILDGDRVITDTELNDCSGDGSSSDSEDVSDTESHKDGYRNKTGEAKHGQYVTGHGHSLSSTRNQHVCQSSSISFTIENIMKPERRGYNDYDTKESERGNFISDNNPHLLNRTIKVEPVDEAGTMFTSRQGIINGQTSNCEKLIKLASIADRINAPDNLDIGRVYPRFDVSNVSRRECSYPISSRPHSHPSSSALPAPMSHTAYSNLMTSTAYQHLIPIRYSPYSLPYYFTQYPTPLDVASLPHPSPTAHMVSLPYGVKPWALNERSANEGRLPCLL</sequence>
<dbReference type="PRINTS" id="PR00053">
    <property type="entry name" value="FORKHEAD"/>
</dbReference>
<dbReference type="SUPFAM" id="SSF46785">
    <property type="entry name" value="Winged helix' DNA-binding domain"/>
    <property type="match status" value="1"/>
</dbReference>
<keyword evidence="2 3" id="KW-0539">Nucleus</keyword>
<reference evidence="8" key="3">
    <citation type="submission" date="2025-05" db="UniProtKB">
        <authorList>
            <consortium name="RefSeq"/>
        </authorList>
    </citation>
    <scope>IDENTIFICATION</scope>
</reference>
<dbReference type="EMBL" id="GU075994">
    <property type="protein sequence ID" value="ACY92523.1"/>
    <property type="molecule type" value="mRNA"/>
</dbReference>
<dbReference type="InterPro" id="IPR047514">
    <property type="entry name" value="FH_FOXL1"/>
</dbReference>
<dbReference type="RefSeq" id="NP_001161544.1">
    <property type="nucleotide sequence ID" value="NM_001168072.1"/>
</dbReference>
<feature type="DNA-binding region" description="Fork-head" evidence="3">
    <location>
        <begin position="55"/>
        <end position="149"/>
    </location>
</feature>
<dbReference type="Pfam" id="PF00250">
    <property type="entry name" value="Forkhead"/>
    <property type="match status" value="1"/>
</dbReference>
<dbReference type="Gene3D" id="1.10.10.10">
    <property type="entry name" value="Winged helix-like DNA-binding domain superfamily/Winged helix DNA-binding domain"/>
    <property type="match status" value="1"/>
</dbReference>
<dbReference type="GO" id="GO:0009653">
    <property type="term" value="P:anatomical structure morphogenesis"/>
    <property type="evidence" value="ECO:0007669"/>
    <property type="project" value="TreeGrafter"/>
</dbReference>
<feature type="domain" description="Fork-head" evidence="5">
    <location>
        <begin position="55"/>
        <end position="149"/>
    </location>
</feature>
<name>D1LX17_SACKO</name>
<proteinExistence type="evidence at transcript level"/>
<evidence type="ECO:0000256" key="3">
    <source>
        <dbReference type="PROSITE-ProRule" id="PRU00089"/>
    </source>
</evidence>
<evidence type="ECO:0000313" key="8">
    <source>
        <dbReference type="RefSeq" id="NP_001161544.1"/>
    </source>
</evidence>
<comment type="subcellular location">
    <subcellularLocation>
        <location evidence="3">Nucleus</location>
    </subcellularLocation>
</comment>
<evidence type="ECO:0000313" key="7">
    <source>
        <dbReference type="Proteomes" id="UP000694865"/>
    </source>
</evidence>
<keyword evidence="7" id="KW-1185">Reference proteome</keyword>
<reference evidence="6" key="1">
    <citation type="submission" date="2009-10" db="EMBL/GenBank/DDBJ databases">
        <authorList>
            <person name="Freeman R.M.Jr."/>
            <person name="Wu M.M."/>
            <person name="Gerhart J.J."/>
        </authorList>
    </citation>
    <scope>NUCLEOTIDE SEQUENCE</scope>
</reference>
<evidence type="ECO:0000313" key="6">
    <source>
        <dbReference type="EMBL" id="ACY92523.1"/>
    </source>
</evidence>
<dbReference type="SMART" id="SM00339">
    <property type="entry name" value="FH"/>
    <property type="match status" value="1"/>
</dbReference>
<reference evidence="6" key="2">
    <citation type="submission" date="2009-11" db="EMBL/GenBank/DDBJ databases">
        <title>Evolution of Fox genes in the deuterostome lineage.</title>
        <authorList>
            <person name="Fritzenwanker J.H."/>
            <person name="Gerhart J.J."/>
            <person name="Lowe C.J."/>
        </authorList>
    </citation>
    <scope>NUCLEOTIDE SEQUENCE</scope>
</reference>
<dbReference type="PANTHER" id="PTHR11829">
    <property type="entry name" value="FORKHEAD BOX PROTEIN"/>
    <property type="match status" value="1"/>
</dbReference>
<evidence type="ECO:0000256" key="1">
    <source>
        <dbReference type="ARBA" id="ARBA00023125"/>
    </source>
</evidence>
<gene>
    <name evidence="8" type="primary">Foxl1</name>
</gene>
<organism evidence="6">
    <name type="scientific">Saccoglossus kowalevskii</name>
    <name type="common">Acorn worm</name>
    <dbReference type="NCBI Taxonomy" id="10224"/>
    <lineage>
        <taxon>Eukaryota</taxon>
        <taxon>Metazoa</taxon>
        <taxon>Hemichordata</taxon>
        <taxon>Enteropneusta</taxon>
        <taxon>Harrimaniidae</taxon>
        <taxon>Saccoglossus</taxon>
    </lineage>
</organism>
<dbReference type="GO" id="GO:0000981">
    <property type="term" value="F:DNA-binding transcription factor activity, RNA polymerase II-specific"/>
    <property type="evidence" value="ECO:0007669"/>
    <property type="project" value="TreeGrafter"/>
</dbReference>
<feature type="region of interest" description="Disordered" evidence="4">
    <location>
        <begin position="151"/>
        <end position="215"/>
    </location>
</feature>
<dbReference type="InterPro" id="IPR036390">
    <property type="entry name" value="WH_DNA-bd_sf"/>
</dbReference>
<dbReference type="PROSITE" id="PS00658">
    <property type="entry name" value="FORK_HEAD_2"/>
    <property type="match status" value="1"/>
</dbReference>
<dbReference type="OrthoDB" id="5954824at2759"/>
<dbReference type="CDD" id="cd20027">
    <property type="entry name" value="FH_FOXL1"/>
    <property type="match status" value="1"/>
</dbReference>
<dbReference type="GeneID" id="100313607"/>
<dbReference type="KEGG" id="sko:100313607"/>
<dbReference type="InterPro" id="IPR050211">
    <property type="entry name" value="FOX_domain-containing"/>
</dbReference>
<feature type="compositionally biased region" description="Polar residues" evidence="4">
    <location>
        <begin position="201"/>
        <end position="211"/>
    </location>
</feature>
<dbReference type="GO" id="GO:0030154">
    <property type="term" value="P:cell differentiation"/>
    <property type="evidence" value="ECO:0007669"/>
    <property type="project" value="TreeGrafter"/>
</dbReference>
<dbReference type="Proteomes" id="UP000694865">
    <property type="component" value="Unplaced"/>
</dbReference>
<feature type="compositionally biased region" description="Basic and acidic residues" evidence="4">
    <location>
        <begin position="157"/>
        <end position="188"/>
    </location>
</feature>
<dbReference type="PANTHER" id="PTHR11829:SF388">
    <property type="entry name" value="FORK HEAD DOMAIN-CONTAINING PROTEIN L1-RELATED"/>
    <property type="match status" value="1"/>
</dbReference>